<feature type="transmembrane region" description="Helical" evidence="2">
    <location>
        <begin position="214"/>
        <end position="235"/>
    </location>
</feature>
<dbReference type="Proteomes" id="UP000316196">
    <property type="component" value="Unassembled WGS sequence"/>
</dbReference>
<sequence>MSYPPQGQYPDPQQPHHAGGQPMQGGQQFPGGQHPGQQMGGQPTPGGGQFPGQQMPNQQFPGQQPMPHQQFGASGARVKKNPIVGPVIGALLGVVGLILMLILIFLTDSPTYSKLVAFVVTGIVAAIGLIFYRWLDRWEPEPPFLLIIAFLWGAGVATFFGSLVNDFNAALFGDGFAAVVSAPFGEEFFKSLFLVLVLFTSTRGRRELNSLTDTLIYAGIVGLGFTFLEDIIYIIRVGQTPEELAFIVFVRIGLGAFGHSLYQSIFAVGLWAGIRRGGASAWIFGILGYLGAVALHMIHNGVSQFGIGALVIVLLLEFVIFVVGIVIAIRSSIGERKNLEMQLPSMVHFGWVTPREAGWLANMQARKQILKQAGPHEQVLKDFIQNATELAHLRTRLDQMKIPPSQGLLENHADLAALLHEQRSVVDQVLGQAQPHAVPGGWPPIQGHPGPQYPAPQIPQY</sequence>
<dbReference type="AlphaFoldDB" id="A0A542ZDE8"/>
<feature type="transmembrane region" description="Helical" evidence="2">
    <location>
        <begin position="112"/>
        <end position="132"/>
    </location>
</feature>
<feature type="transmembrane region" description="Helical" evidence="2">
    <location>
        <begin position="247"/>
        <end position="272"/>
    </location>
</feature>
<dbReference type="EMBL" id="VFOR01000002">
    <property type="protein sequence ID" value="TQL58365.1"/>
    <property type="molecule type" value="Genomic_DNA"/>
</dbReference>
<dbReference type="Pfam" id="PF13367">
    <property type="entry name" value="PrsW-protease"/>
    <property type="match status" value="1"/>
</dbReference>
<dbReference type="RefSeq" id="WP_142094163.1">
    <property type="nucleotide sequence ID" value="NZ_BAAAMD010000002.1"/>
</dbReference>
<gene>
    <name evidence="3" type="ORF">FB460_2226</name>
</gene>
<proteinExistence type="predicted"/>
<feature type="transmembrane region" description="Helical" evidence="2">
    <location>
        <begin position="144"/>
        <end position="164"/>
    </location>
</feature>
<feature type="transmembrane region" description="Helical" evidence="2">
    <location>
        <begin position="305"/>
        <end position="329"/>
    </location>
</feature>
<reference evidence="3 4" key="1">
    <citation type="submission" date="2019-06" db="EMBL/GenBank/DDBJ databases">
        <title>Sequencing the genomes of 1000 actinobacteria strains.</title>
        <authorList>
            <person name="Klenk H.-P."/>
        </authorList>
    </citation>
    <scope>NUCLEOTIDE SEQUENCE [LARGE SCALE GENOMIC DNA]</scope>
    <source>
        <strain evidence="3 4">DSM 8251</strain>
    </source>
</reference>
<evidence type="ECO:0000256" key="2">
    <source>
        <dbReference type="SAM" id="Phobius"/>
    </source>
</evidence>
<feature type="compositionally biased region" description="Pro residues" evidence="1">
    <location>
        <begin position="451"/>
        <end position="461"/>
    </location>
</feature>
<feature type="region of interest" description="Disordered" evidence="1">
    <location>
        <begin position="1"/>
        <end position="72"/>
    </location>
</feature>
<feature type="region of interest" description="Disordered" evidence="1">
    <location>
        <begin position="436"/>
        <end position="461"/>
    </location>
</feature>
<dbReference type="PANTHER" id="PTHR36844:SF1">
    <property type="entry name" value="PROTEASE PRSW"/>
    <property type="match status" value="1"/>
</dbReference>
<feature type="transmembrane region" description="Helical" evidence="2">
    <location>
        <begin position="176"/>
        <end position="202"/>
    </location>
</feature>
<name>A0A542ZDE8_9ACTN</name>
<feature type="transmembrane region" description="Helical" evidence="2">
    <location>
        <begin position="83"/>
        <end position="106"/>
    </location>
</feature>
<keyword evidence="2" id="KW-0812">Transmembrane</keyword>
<feature type="transmembrane region" description="Helical" evidence="2">
    <location>
        <begin position="279"/>
        <end position="299"/>
    </location>
</feature>
<feature type="compositionally biased region" description="Low complexity" evidence="1">
    <location>
        <begin position="1"/>
        <end position="42"/>
    </location>
</feature>
<organism evidence="3 4">
    <name type="scientific">Propioniferax innocua</name>
    <dbReference type="NCBI Taxonomy" id="1753"/>
    <lineage>
        <taxon>Bacteria</taxon>
        <taxon>Bacillati</taxon>
        <taxon>Actinomycetota</taxon>
        <taxon>Actinomycetes</taxon>
        <taxon>Propionibacteriales</taxon>
        <taxon>Propionibacteriaceae</taxon>
        <taxon>Propioniferax</taxon>
    </lineage>
</organism>
<protein>
    <submittedName>
        <fullName evidence="3">RsiW-degrading membrane proteinase PrsW (M82 family)</fullName>
    </submittedName>
</protein>
<evidence type="ECO:0000256" key="1">
    <source>
        <dbReference type="SAM" id="MobiDB-lite"/>
    </source>
</evidence>
<dbReference type="PANTHER" id="PTHR36844">
    <property type="entry name" value="PROTEASE PRSW"/>
    <property type="match status" value="1"/>
</dbReference>
<dbReference type="OrthoDB" id="9785431at2"/>
<keyword evidence="2" id="KW-0472">Membrane</keyword>
<evidence type="ECO:0000313" key="3">
    <source>
        <dbReference type="EMBL" id="TQL58365.1"/>
    </source>
</evidence>
<keyword evidence="4" id="KW-1185">Reference proteome</keyword>
<evidence type="ECO:0000313" key="4">
    <source>
        <dbReference type="Proteomes" id="UP000316196"/>
    </source>
</evidence>
<feature type="compositionally biased region" description="Low complexity" evidence="1">
    <location>
        <begin position="51"/>
        <end position="67"/>
    </location>
</feature>
<accession>A0A542ZDE8</accession>
<dbReference type="InterPro" id="IPR026898">
    <property type="entry name" value="PrsW"/>
</dbReference>
<dbReference type="GO" id="GO:0008233">
    <property type="term" value="F:peptidase activity"/>
    <property type="evidence" value="ECO:0007669"/>
    <property type="project" value="InterPro"/>
</dbReference>
<keyword evidence="2" id="KW-1133">Transmembrane helix</keyword>
<comment type="caution">
    <text evidence="3">The sequence shown here is derived from an EMBL/GenBank/DDBJ whole genome shotgun (WGS) entry which is preliminary data.</text>
</comment>